<dbReference type="Proteomes" id="UP001321475">
    <property type="component" value="Chromosome"/>
</dbReference>
<reference evidence="2" key="1">
    <citation type="journal article" date="2019" name="Int. J. Syst. Evol. Microbiol.">
        <title>The Global Catalogue of Microorganisms (GCM) 10K type strain sequencing project: providing services to taxonomists for standard genome sequencing and annotation.</title>
        <authorList>
            <consortium name="The Broad Institute Genomics Platform"/>
            <consortium name="The Broad Institute Genome Sequencing Center for Infectious Disease"/>
            <person name="Wu L."/>
            <person name="Ma J."/>
        </authorList>
    </citation>
    <scope>NUCLEOTIDE SEQUENCE [LARGE SCALE GENOMIC DNA]</scope>
    <source>
        <strain evidence="2">NBRC 108565</strain>
    </source>
</reference>
<organism evidence="1 2">
    <name type="scientific">Paraoerskovia sediminicola</name>
    <dbReference type="NCBI Taxonomy" id="1138587"/>
    <lineage>
        <taxon>Bacteria</taxon>
        <taxon>Bacillati</taxon>
        <taxon>Actinomycetota</taxon>
        <taxon>Actinomycetes</taxon>
        <taxon>Micrococcales</taxon>
        <taxon>Cellulomonadaceae</taxon>
        <taxon>Paraoerskovia</taxon>
    </lineage>
</organism>
<keyword evidence="2" id="KW-1185">Reference proteome</keyword>
<evidence type="ECO:0000313" key="2">
    <source>
        <dbReference type="Proteomes" id="UP001321475"/>
    </source>
</evidence>
<gene>
    <name evidence="1" type="ORF">GCM10025865_18740</name>
</gene>
<proteinExistence type="predicted"/>
<dbReference type="EMBL" id="AP027729">
    <property type="protein sequence ID" value="BDZ42575.1"/>
    <property type="molecule type" value="Genomic_DNA"/>
</dbReference>
<sequence length="186" mass="19676">MATLRELGARLAEDLQNRTGRSVAIEAIRRGVVVMQMHEHLHPITIVAGFVRDGGSLHVSGLSITGGGYADHVKGESPAERAAYVDAWIRASDRGLIAVRESPELGPPCLPTGVLETIRQNTTFDIDASGRVLMGNVKSGLRACSSGGTTYVVGDGVWFEVVGKESKVFASSMMGLLDSLLPGSDD</sequence>
<evidence type="ECO:0000313" key="1">
    <source>
        <dbReference type="EMBL" id="BDZ42575.1"/>
    </source>
</evidence>
<dbReference type="RefSeq" id="WP_286217041.1">
    <property type="nucleotide sequence ID" value="NZ_AP027729.1"/>
</dbReference>
<name>A0ABM8G381_9CELL</name>
<protein>
    <submittedName>
        <fullName evidence="1">Uncharacterized protein</fullName>
    </submittedName>
</protein>
<accession>A0ABM8G381</accession>